<evidence type="ECO:0000256" key="4">
    <source>
        <dbReference type="ARBA" id="ARBA00022692"/>
    </source>
</evidence>
<keyword evidence="7" id="KW-0798">TonB box</keyword>
<keyword evidence="8" id="KW-0472">Membrane</keyword>
<feature type="domain" description="TonB-dependent receptor plug" evidence="10">
    <location>
        <begin position="48"/>
        <end position="154"/>
    </location>
</feature>
<dbReference type="Pfam" id="PF07715">
    <property type="entry name" value="Plug"/>
    <property type="match status" value="1"/>
</dbReference>
<evidence type="ECO:0000256" key="5">
    <source>
        <dbReference type="ARBA" id="ARBA00023004"/>
    </source>
</evidence>
<keyword evidence="9" id="KW-0998">Cell outer membrane</keyword>
<dbReference type="EMBL" id="UINC01207927">
    <property type="protein sequence ID" value="SVE30235.1"/>
    <property type="molecule type" value="Genomic_DNA"/>
</dbReference>
<name>A0A383CEW5_9ZZZZ</name>
<evidence type="ECO:0000313" key="11">
    <source>
        <dbReference type="EMBL" id="SVE30235.1"/>
    </source>
</evidence>
<organism evidence="11">
    <name type="scientific">marine metagenome</name>
    <dbReference type="NCBI Taxonomy" id="408172"/>
    <lineage>
        <taxon>unclassified sequences</taxon>
        <taxon>metagenomes</taxon>
        <taxon>ecological metagenomes</taxon>
    </lineage>
</organism>
<dbReference type="AlphaFoldDB" id="A0A383CEW5"/>
<evidence type="ECO:0000256" key="7">
    <source>
        <dbReference type="ARBA" id="ARBA00023077"/>
    </source>
</evidence>
<keyword evidence="6" id="KW-0406">Ion transport</keyword>
<dbReference type="PANTHER" id="PTHR32552">
    <property type="entry name" value="FERRICHROME IRON RECEPTOR-RELATED"/>
    <property type="match status" value="1"/>
</dbReference>
<keyword evidence="2" id="KW-0813">Transport</keyword>
<dbReference type="GO" id="GO:0006826">
    <property type="term" value="P:iron ion transport"/>
    <property type="evidence" value="ECO:0007669"/>
    <property type="project" value="UniProtKB-KW"/>
</dbReference>
<dbReference type="InterPro" id="IPR039426">
    <property type="entry name" value="TonB-dep_rcpt-like"/>
</dbReference>
<accession>A0A383CEW5</accession>
<sequence length="207" mass="22233">MSNKEPLMQFTAAILCLFVLQEVFAEDGSQVMPQVEEILVSGFREKSARNLNASITVLNQDDIDSATVVHFEELVQLVPNMNLSGEGSRARYFQLRGVGEREQYEGAPNPSIGFIVDDIDLSGIGGISSLFDVHQVDVLHGPQATRYGADAIAGLVYMQTADPTEKLDARLELTGGNDDTRAIGGALGGPLGDSASGRLSLYHYASN</sequence>
<keyword evidence="5" id="KW-0408">Iron</keyword>
<keyword evidence="3" id="KW-0410">Iron transport</keyword>
<dbReference type="Gene3D" id="2.40.170.20">
    <property type="entry name" value="TonB-dependent receptor, beta-barrel domain"/>
    <property type="match status" value="1"/>
</dbReference>
<feature type="non-terminal residue" evidence="11">
    <location>
        <position position="207"/>
    </location>
</feature>
<dbReference type="InterPro" id="IPR036942">
    <property type="entry name" value="Beta-barrel_TonB_sf"/>
</dbReference>
<evidence type="ECO:0000256" key="1">
    <source>
        <dbReference type="ARBA" id="ARBA00004571"/>
    </source>
</evidence>
<comment type="subcellular location">
    <subcellularLocation>
        <location evidence="1">Cell outer membrane</location>
        <topology evidence="1">Multi-pass membrane protein</topology>
    </subcellularLocation>
</comment>
<evidence type="ECO:0000256" key="6">
    <source>
        <dbReference type="ARBA" id="ARBA00023065"/>
    </source>
</evidence>
<dbReference type="PROSITE" id="PS52016">
    <property type="entry name" value="TONB_DEPENDENT_REC_3"/>
    <property type="match status" value="1"/>
</dbReference>
<evidence type="ECO:0000256" key="9">
    <source>
        <dbReference type="ARBA" id="ARBA00023237"/>
    </source>
</evidence>
<evidence type="ECO:0000256" key="3">
    <source>
        <dbReference type="ARBA" id="ARBA00022496"/>
    </source>
</evidence>
<gene>
    <name evidence="11" type="ORF">METZ01_LOCUS483089</name>
</gene>
<proteinExistence type="predicted"/>
<dbReference type="InterPro" id="IPR012910">
    <property type="entry name" value="Plug_dom"/>
</dbReference>
<reference evidence="11" key="1">
    <citation type="submission" date="2018-05" db="EMBL/GenBank/DDBJ databases">
        <authorList>
            <person name="Lanie J.A."/>
            <person name="Ng W.-L."/>
            <person name="Kazmierczak K.M."/>
            <person name="Andrzejewski T.M."/>
            <person name="Davidsen T.M."/>
            <person name="Wayne K.J."/>
            <person name="Tettelin H."/>
            <person name="Glass J.I."/>
            <person name="Rusch D."/>
            <person name="Podicherti R."/>
            <person name="Tsui H.-C.T."/>
            <person name="Winkler M.E."/>
        </authorList>
    </citation>
    <scope>NUCLEOTIDE SEQUENCE</scope>
</reference>
<dbReference type="GO" id="GO:0009279">
    <property type="term" value="C:cell outer membrane"/>
    <property type="evidence" value="ECO:0007669"/>
    <property type="project" value="UniProtKB-SubCell"/>
</dbReference>
<protein>
    <recommendedName>
        <fullName evidence="10">TonB-dependent receptor plug domain-containing protein</fullName>
    </recommendedName>
</protein>
<dbReference type="PANTHER" id="PTHR32552:SF81">
    <property type="entry name" value="TONB-DEPENDENT OUTER MEMBRANE RECEPTOR"/>
    <property type="match status" value="1"/>
</dbReference>
<dbReference type="SUPFAM" id="SSF56935">
    <property type="entry name" value="Porins"/>
    <property type="match status" value="1"/>
</dbReference>
<evidence type="ECO:0000256" key="8">
    <source>
        <dbReference type="ARBA" id="ARBA00023136"/>
    </source>
</evidence>
<evidence type="ECO:0000259" key="10">
    <source>
        <dbReference type="Pfam" id="PF07715"/>
    </source>
</evidence>
<keyword evidence="4" id="KW-0812">Transmembrane</keyword>
<evidence type="ECO:0000256" key="2">
    <source>
        <dbReference type="ARBA" id="ARBA00022448"/>
    </source>
</evidence>